<dbReference type="PROSITE" id="PS00131">
    <property type="entry name" value="CARBOXYPEPT_SER_SER"/>
    <property type="match status" value="1"/>
</dbReference>
<keyword evidence="5" id="KW-0325">Glycoprotein</keyword>
<name>A0A9Q8SPY0_9PEZI</name>
<reference evidence="7" key="1">
    <citation type="journal article" date="2021" name="Mol. Plant Microbe Interact.">
        <title>Complete Genome Sequence of the Plant-Pathogenic Fungus Colletotrichum lupini.</title>
        <authorList>
            <person name="Baroncelli R."/>
            <person name="Pensec F."/>
            <person name="Da Lio D."/>
            <person name="Boufleur T."/>
            <person name="Vicente I."/>
            <person name="Sarrocco S."/>
            <person name="Picot A."/>
            <person name="Baraldi E."/>
            <person name="Sukno S."/>
            <person name="Thon M."/>
            <person name="Le Floch G."/>
        </authorList>
    </citation>
    <scope>NUCLEOTIDE SEQUENCE</scope>
    <source>
        <strain evidence="7">IMI 504893</strain>
    </source>
</reference>
<evidence type="ECO:0000256" key="5">
    <source>
        <dbReference type="ARBA" id="ARBA00023180"/>
    </source>
</evidence>
<keyword evidence="2" id="KW-0121">Carboxypeptidase</keyword>
<evidence type="ECO:0000313" key="7">
    <source>
        <dbReference type="EMBL" id="UQC81240.1"/>
    </source>
</evidence>
<evidence type="ECO:0000256" key="2">
    <source>
        <dbReference type="ARBA" id="ARBA00022645"/>
    </source>
</evidence>
<dbReference type="AlphaFoldDB" id="A0A9Q8SPY0"/>
<evidence type="ECO:0000259" key="6">
    <source>
        <dbReference type="Pfam" id="PF06985"/>
    </source>
</evidence>
<dbReference type="KEGG" id="clup:CLUP02_06726"/>
<sequence>MAALCSACKGITPQALAQPDGYRHIDSAHDLIHLAKVCDFCRLIRLAMDQDCRTPKSDEQLRTNTKPEPLYLFGVGDGLDTAEDAPGDGVQPPMLFGINVHIPDIEYDYDLVKMSLFSDHNSAPARNQDVIGTRLLTDSGSSEAFGLVERWYDTCKTNHKDCNEAFTGPETSLAKSGSNIMPPLPTRVLDVGPADGSGEPKLLVTNGVHAFYAALSHCWGKQRILTTTSHNLAQHCNVIKFASLPRTFQDAIKIVRFLGLRYLWIDSLCIVQDDADDWRKESVQMGRIYKDAEITVAASGARDGSEGCFVPRPPLQPVVRLPYGDPDQGEYMSATLFPDALDTTVSETPLGSRAWITQEWMLSPRVIHFTKARMVWACRTLLKCEDGENETSGDEQRLFESARRYRQAKEAKPKSDSLVDHEEILGFYADWCDLVSTYAARSLTYESDKPVAILGLATEVGKGIAEEYTSGVFHDDFLLHEAFHTHCVLTQLLWFAKVTLTRPLALQDQPHWSWTSTIGAISFLAPARAAKSCIRELNRVKTSGSASAWRFSVRLKKWEARREGDPSTRSGDDYYFMEFYPKGSITYGGFVTQNTKLFSGRDMTPGGWMVFDLNEWPAEPFYLAEISNNEFNEKPDGSNVMFLSEIEPDLGDGSDRRFKRLGVGQKLFAWTLDLINGDINLNFLHSDTGYVGTLSSYQLVAPDYPIDLPDFLPLISAYAPPKSHRSPLRRVAPGHTQVQAPPRAIMRRSSTLQYFNNKTSAFYVDGTGIPDVDFDVGESYAGLIPVDASKPESEQQKNFFWFFPTENPAGKDDVIIWFNGGPGCSSMEGFLQENGPFLWQYGTIKPVANAWSWHKLANVIWVEYPIGTGFSSGNVTATDNAETADQFVSFWKNFVNTFDLQGKKIYIAGESYAGIYVPYVGAAMLDKNDTSYFDVKGAVYYDPVMPYDDAMNFDHAAFPSFYRYWKNVFALPSGADKQIEQDAKNCQLDEYFNKHLAYPPPARPWPAANVKEECDIIAHFDAISTIINPCFNGYHILDTCPVLWDVLGFPSIMYSPPNTTLYFNRPEVRKAIHVPVDYPTWSECQDPVFVDYNDNYNGTEHEEKFQTLVERTNNVHVGSGLADYVIKPNVTTLAIQYIKWNGQQGFQKQPSEDLLIPTVNNVDENVPSWAGANVQGSVHTERGFTHSTAKISGHMVPQYAPSVAFRHSEFMLRRVDSLSAGAPWSVNISTTFQWPY</sequence>
<comment type="similarity">
    <text evidence="1">Belongs to the peptidase S10 family.</text>
</comment>
<keyword evidence="4" id="KW-0378">Hydrolase</keyword>
<feature type="domain" description="Heterokaryon incompatibility" evidence="6">
    <location>
        <begin position="212"/>
        <end position="359"/>
    </location>
</feature>
<dbReference type="Gene3D" id="3.40.50.1820">
    <property type="entry name" value="alpha/beta hydrolase"/>
    <property type="match status" value="1"/>
</dbReference>
<evidence type="ECO:0000256" key="3">
    <source>
        <dbReference type="ARBA" id="ARBA00022670"/>
    </source>
</evidence>
<proteinExistence type="inferred from homology"/>
<dbReference type="Pfam" id="PF00450">
    <property type="entry name" value="Peptidase_S10"/>
    <property type="match status" value="1"/>
</dbReference>
<dbReference type="InterPro" id="IPR010730">
    <property type="entry name" value="HET"/>
</dbReference>
<evidence type="ECO:0000313" key="8">
    <source>
        <dbReference type="Proteomes" id="UP000830671"/>
    </source>
</evidence>
<organism evidence="7 8">
    <name type="scientific">Colletotrichum lupini</name>
    <dbReference type="NCBI Taxonomy" id="145971"/>
    <lineage>
        <taxon>Eukaryota</taxon>
        <taxon>Fungi</taxon>
        <taxon>Dikarya</taxon>
        <taxon>Ascomycota</taxon>
        <taxon>Pezizomycotina</taxon>
        <taxon>Sordariomycetes</taxon>
        <taxon>Hypocreomycetidae</taxon>
        <taxon>Glomerellales</taxon>
        <taxon>Glomerellaceae</taxon>
        <taxon>Colletotrichum</taxon>
        <taxon>Colletotrichum acutatum species complex</taxon>
    </lineage>
</organism>
<evidence type="ECO:0000256" key="4">
    <source>
        <dbReference type="ARBA" id="ARBA00022801"/>
    </source>
</evidence>
<dbReference type="GO" id="GO:0006508">
    <property type="term" value="P:proteolysis"/>
    <property type="evidence" value="ECO:0007669"/>
    <property type="project" value="UniProtKB-KW"/>
</dbReference>
<dbReference type="PRINTS" id="PR00724">
    <property type="entry name" value="CRBOXYPTASEC"/>
</dbReference>
<dbReference type="PANTHER" id="PTHR33112:SF16">
    <property type="entry name" value="HETEROKARYON INCOMPATIBILITY DOMAIN-CONTAINING PROTEIN"/>
    <property type="match status" value="1"/>
</dbReference>
<accession>A0A9Q8SPY0</accession>
<keyword evidence="8" id="KW-1185">Reference proteome</keyword>
<protein>
    <recommendedName>
        <fullName evidence="6">Heterokaryon incompatibility domain-containing protein</fullName>
    </recommendedName>
</protein>
<dbReference type="EMBL" id="CP019475">
    <property type="protein sequence ID" value="UQC81240.1"/>
    <property type="molecule type" value="Genomic_DNA"/>
</dbReference>
<evidence type="ECO:0000256" key="1">
    <source>
        <dbReference type="ARBA" id="ARBA00009431"/>
    </source>
</evidence>
<dbReference type="SUPFAM" id="SSF53474">
    <property type="entry name" value="alpha/beta-Hydrolases"/>
    <property type="match status" value="1"/>
</dbReference>
<dbReference type="Pfam" id="PF06985">
    <property type="entry name" value="HET"/>
    <property type="match status" value="1"/>
</dbReference>
<dbReference type="RefSeq" id="XP_049142866.1">
    <property type="nucleotide sequence ID" value="XM_049285723.1"/>
</dbReference>
<gene>
    <name evidence="7" type="ORF">CLUP02_06726</name>
</gene>
<dbReference type="GeneID" id="73340733"/>
<keyword evidence="3" id="KW-0645">Protease</keyword>
<dbReference type="InterPro" id="IPR018202">
    <property type="entry name" value="Ser_caboxypep_ser_AS"/>
</dbReference>
<dbReference type="PANTHER" id="PTHR33112">
    <property type="entry name" value="DOMAIN PROTEIN, PUTATIVE-RELATED"/>
    <property type="match status" value="1"/>
</dbReference>
<dbReference type="InterPro" id="IPR001563">
    <property type="entry name" value="Peptidase_S10"/>
</dbReference>
<dbReference type="GO" id="GO:0004185">
    <property type="term" value="F:serine-type carboxypeptidase activity"/>
    <property type="evidence" value="ECO:0007669"/>
    <property type="project" value="InterPro"/>
</dbReference>
<dbReference type="InterPro" id="IPR029058">
    <property type="entry name" value="AB_hydrolase_fold"/>
</dbReference>
<dbReference type="Proteomes" id="UP000830671">
    <property type="component" value="Chromosome 3"/>
</dbReference>